<keyword evidence="2" id="KW-1185">Reference proteome</keyword>
<evidence type="ECO:0000313" key="1">
    <source>
        <dbReference type="EMBL" id="CAK7337829.1"/>
    </source>
</evidence>
<proteinExistence type="predicted"/>
<comment type="caution">
    <text evidence="1">The sequence shown here is derived from an EMBL/GenBank/DDBJ whole genome shotgun (WGS) entry which is preliminary data.</text>
</comment>
<name>A0AAV1RMA2_9ROSI</name>
<dbReference type="AlphaFoldDB" id="A0AAV1RMA2"/>
<gene>
    <name evidence="1" type="ORF">DCAF_LOCUS12868</name>
</gene>
<dbReference type="Proteomes" id="UP001314170">
    <property type="component" value="Unassembled WGS sequence"/>
</dbReference>
<accession>A0AAV1RMA2</accession>
<dbReference type="EMBL" id="CAWUPB010001108">
    <property type="protein sequence ID" value="CAK7337829.1"/>
    <property type="molecule type" value="Genomic_DNA"/>
</dbReference>
<reference evidence="1 2" key="1">
    <citation type="submission" date="2024-01" db="EMBL/GenBank/DDBJ databases">
        <authorList>
            <person name="Waweru B."/>
        </authorList>
    </citation>
    <scope>NUCLEOTIDE SEQUENCE [LARGE SCALE GENOMIC DNA]</scope>
</reference>
<evidence type="ECO:0000313" key="2">
    <source>
        <dbReference type="Proteomes" id="UP001314170"/>
    </source>
</evidence>
<sequence>MENVDLLFKEAFFSHSTSLAMLGFSLNFVFNMLHEYSNCILDPFPAMCSSKVLNNEDISYLAMNLLKAATLPITLCSSFQVLSGTDIDDLNLLRIFLYSSIGRHKTKEL</sequence>
<protein>
    <submittedName>
        <fullName evidence="1">Uncharacterized protein</fullName>
    </submittedName>
</protein>
<organism evidence="1 2">
    <name type="scientific">Dovyalis caffra</name>
    <dbReference type="NCBI Taxonomy" id="77055"/>
    <lineage>
        <taxon>Eukaryota</taxon>
        <taxon>Viridiplantae</taxon>
        <taxon>Streptophyta</taxon>
        <taxon>Embryophyta</taxon>
        <taxon>Tracheophyta</taxon>
        <taxon>Spermatophyta</taxon>
        <taxon>Magnoliopsida</taxon>
        <taxon>eudicotyledons</taxon>
        <taxon>Gunneridae</taxon>
        <taxon>Pentapetalae</taxon>
        <taxon>rosids</taxon>
        <taxon>fabids</taxon>
        <taxon>Malpighiales</taxon>
        <taxon>Salicaceae</taxon>
        <taxon>Flacourtieae</taxon>
        <taxon>Dovyalis</taxon>
    </lineage>
</organism>